<dbReference type="AlphaFoldDB" id="A0A443S042"/>
<dbReference type="PANTHER" id="PTHR24379">
    <property type="entry name" value="KRAB AND ZINC FINGER DOMAIN-CONTAINING"/>
    <property type="match status" value="1"/>
</dbReference>
<dbReference type="EMBL" id="NCKV01014819">
    <property type="protein sequence ID" value="RWS20905.1"/>
    <property type="molecule type" value="Genomic_DNA"/>
</dbReference>
<accession>A0A443S042</accession>
<dbReference type="GO" id="GO:0008270">
    <property type="term" value="F:zinc ion binding"/>
    <property type="evidence" value="ECO:0007669"/>
    <property type="project" value="UniProtKB-KW"/>
</dbReference>
<evidence type="ECO:0000259" key="6">
    <source>
        <dbReference type="PROSITE" id="PS50157"/>
    </source>
</evidence>
<evidence type="ECO:0000256" key="2">
    <source>
        <dbReference type="ARBA" id="ARBA00022737"/>
    </source>
</evidence>
<dbReference type="SMART" id="SM00355">
    <property type="entry name" value="ZnF_C2H2"/>
    <property type="match status" value="5"/>
</dbReference>
<evidence type="ECO:0000256" key="1">
    <source>
        <dbReference type="ARBA" id="ARBA00022723"/>
    </source>
</evidence>
<dbReference type="PROSITE" id="PS50157">
    <property type="entry name" value="ZINC_FINGER_C2H2_2"/>
    <property type="match status" value="5"/>
</dbReference>
<dbReference type="Proteomes" id="UP000288716">
    <property type="component" value="Unassembled WGS sequence"/>
</dbReference>
<evidence type="ECO:0000313" key="7">
    <source>
        <dbReference type="EMBL" id="RWS20905.1"/>
    </source>
</evidence>
<evidence type="ECO:0000313" key="8">
    <source>
        <dbReference type="Proteomes" id="UP000288716"/>
    </source>
</evidence>
<dbReference type="Pfam" id="PF12874">
    <property type="entry name" value="zf-met"/>
    <property type="match status" value="2"/>
</dbReference>
<evidence type="ECO:0000256" key="3">
    <source>
        <dbReference type="ARBA" id="ARBA00022771"/>
    </source>
</evidence>
<dbReference type="Gene3D" id="3.30.160.60">
    <property type="entry name" value="Classic Zinc Finger"/>
    <property type="match status" value="2"/>
</dbReference>
<keyword evidence="2" id="KW-0677">Repeat</keyword>
<feature type="domain" description="C2H2-type" evidence="6">
    <location>
        <begin position="192"/>
        <end position="220"/>
    </location>
</feature>
<dbReference type="GO" id="GO:0005634">
    <property type="term" value="C:nucleus"/>
    <property type="evidence" value="ECO:0007669"/>
    <property type="project" value="TreeGrafter"/>
</dbReference>
<dbReference type="OrthoDB" id="427030at2759"/>
<feature type="domain" description="C2H2-type" evidence="6">
    <location>
        <begin position="221"/>
        <end position="249"/>
    </location>
</feature>
<gene>
    <name evidence="7" type="ORF">B4U80_00972</name>
</gene>
<name>A0A443S042_9ACAR</name>
<dbReference type="GO" id="GO:0000981">
    <property type="term" value="F:DNA-binding transcription factor activity, RNA polymerase II-specific"/>
    <property type="evidence" value="ECO:0007669"/>
    <property type="project" value="TreeGrafter"/>
</dbReference>
<dbReference type="InterPro" id="IPR036236">
    <property type="entry name" value="Znf_C2H2_sf"/>
</dbReference>
<evidence type="ECO:0000256" key="4">
    <source>
        <dbReference type="ARBA" id="ARBA00022833"/>
    </source>
</evidence>
<feature type="non-terminal residue" evidence="7">
    <location>
        <position position="324"/>
    </location>
</feature>
<keyword evidence="1" id="KW-0479">Metal-binding</keyword>
<feature type="domain" description="C2H2-type" evidence="6">
    <location>
        <begin position="306"/>
        <end position="324"/>
    </location>
</feature>
<keyword evidence="3 5" id="KW-0863">Zinc-finger</keyword>
<dbReference type="VEuPathDB" id="VectorBase:LDEU011135"/>
<dbReference type="PANTHER" id="PTHR24379:SF127">
    <property type="entry name" value="BLOODY FINGERS-RELATED"/>
    <property type="match status" value="1"/>
</dbReference>
<dbReference type="STRING" id="299467.A0A443S042"/>
<reference evidence="7 8" key="1">
    <citation type="journal article" date="2018" name="Gigascience">
        <title>Genomes of trombidid mites reveal novel predicted allergens and laterally-transferred genes associated with secondary metabolism.</title>
        <authorList>
            <person name="Dong X."/>
            <person name="Chaisiri K."/>
            <person name="Xia D."/>
            <person name="Armstrong S.D."/>
            <person name="Fang Y."/>
            <person name="Donnelly M.J."/>
            <person name="Kadowaki T."/>
            <person name="McGarry J.W."/>
            <person name="Darby A.C."/>
            <person name="Makepeace B.L."/>
        </authorList>
    </citation>
    <scope>NUCLEOTIDE SEQUENCE [LARGE SCALE GENOMIC DNA]</scope>
    <source>
        <strain evidence="7">UoL-UT</strain>
    </source>
</reference>
<keyword evidence="4" id="KW-0862">Zinc</keyword>
<evidence type="ECO:0000256" key="5">
    <source>
        <dbReference type="PROSITE-ProRule" id="PRU00042"/>
    </source>
</evidence>
<dbReference type="SUPFAM" id="SSF57667">
    <property type="entry name" value="beta-beta-alpha zinc fingers"/>
    <property type="match status" value="2"/>
</dbReference>
<sequence>MRIKAANLESEDFYEDYSDYPYSISDNNDVLKASNAEPLIVPDVKLENDDCDEVIDVFSHSSQSHHNGSGLSGVHRANSFQMQNGYHSSDEHLNGILEPEIELNEEEPYDLQHSFEEDSDYQEMHRMRERFQQLLNSGHLSIFPATVEPEVSCVVEEKEAVEDENCSQVDGSVDSFSNYKVTRILKDGCWQFVCTECNESFPNRNAAYKHRSMVHEMDNPFQCFLCGKENNSKQRLLNHIDCDHQSESEQFCDICGRYFGDNELMLKHRREEHEKHYVCHCSICDKGFKSKNALEYHNNHLHLKAFRCDVCDAWFTRQTTLKQH</sequence>
<organism evidence="7 8">
    <name type="scientific">Leptotrombidium deliense</name>
    <dbReference type="NCBI Taxonomy" id="299467"/>
    <lineage>
        <taxon>Eukaryota</taxon>
        <taxon>Metazoa</taxon>
        <taxon>Ecdysozoa</taxon>
        <taxon>Arthropoda</taxon>
        <taxon>Chelicerata</taxon>
        <taxon>Arachnida</taxon>
        <taxon>Acari</taxon>
        <taxon>Acariformes</taxon>
        <taxon>Trombidiformes</taxon>
        <taxon>Prostigmata</taxon>
        <taxon>Anystina</taxon>
        <taxon>Parasitengona</taxon>
        <taxon>Trombiculoidea</taxon>
        <taxon>Trombiculidae</taxon>
        <taxon>Leptotrombidium</taxon>
    </lineage>
</organism>
<dbReference type="InterPro" id="IPR013087">
    <property type="entry name" value="Znf_C2H2_type"/>
</dbReference>
<proteinExistence type="predicted"/>
<comment type="caution">
    <text evidence="7">The sequence shown here is derived from an EMBL/GenBank/DDBJ whole genome shotgun (WGS) entry which is preliminary data.</text>
</comment>
<feature type="domain" description="C2H2-type" evidence="6">
    <location>
        <begin position="277"/>
        <end position="302"/>
    </location>
</feature>
<keyword evidence="8" id="KW-1185">Reference proteome</keyword>
<dbReference type="GO" id="GO:0000977">
    <property type="term" value="F:RNA polymerase II transcription regulatory region sequence-specific DNA binding"/>
    <property type="evidence" value="ECO:0007669"/>
    <property type="project" value="TreeGrafter"/>
</dbReference>
<dbReference type="Pfam" id="PF00096">
    <property type="entry name" value="zf-C2H2"/>
    <property type="match status" value="1"/>
</dbReference>
<protein>
    <submittedName>
        <fullName evidence="7">Zinc finger protein 540-like protein</fullName>
    </submittedName>
</protein>
<dbReference type="PROSITE" id="PS00028">
    <property type="entry name" value="ZINC_FINGER_C2H2_1"/>
    <property type="match status" value="3"/>
</dbReference>
<feature type="domain" description="C2H2-type" evidence="6">
    <location>
        <begin position="250"/>
        <end position="273"/>
    </location>
</feature>